<evidence type="ECO:0000313" key="4">
    <source>
        <dbReference type="Proteomes" id="UP001223072"/>
    </source>
</evidence>
<dbReference type="Pfam" id="PF09509">
    <property type="entry name" value="Hypoth_Ymh"/>
    <property type="match status" value="1"/>
</dbReference>
<keyword evidence="4" id="KW-1185">Reference proteome</keyword>
<name>A0ABU0RTQ0_9ACTN</name>
<organism evidence="3 4">
    <name type="scientific">Streptomyces turgidiscabies</name>
    <dbReference type="NCBI Taxonomy" id="85558"/>
    <lineage>
        <taxon>Bacteria</taxon>
        <taxon>Bacillati</taxon>
        <taxon>Actinomycetota</taxon>
        <taxon>Actinomycetes</taxon>
        <taxon>Kitasatosporales</taxon>
        <taxon>Streptomycetaceae</taxon>
        <taxon>Streptomyces</taxon>
    </lineage>
</organism>
<evidence type="ECO:0000313" key="3">
    <source>
        <dbReference type="EMBL" id="MDQ0935098.1"/>
    </source>
</evidence>
<dbReference type="RefSeq" id="WP_307628713.1">
    <property type="nucleotide sequence ID" value="NZ_JAUSZS010000006.1"/>
</dbReference>
<evidence type="ECO:0000256" key="1">
    <source>
        <dbReference type="SAM" id="MobiDB-lite"/>
    </source>
</evidence>
<comment type="caution">
    <text evidence="3">The sequence shown here is derived from an EMBL/GenBank/DDBJ whole genome shotgun (WGS) entry which is preliminary data.</text>
</comment>
<proteinExistence type="predicted"/>
<gene>
    <name evidence="3" type="ORF">QFZ49_005069</name>
</gene>
<dbReference type="InterPro" id="IPR012654">
    <property type="entry name" value="CHP02391"/>
</dbReference>
<reference evidence="3 4" key="1">
    <citation type="submission" date="2023-07" db="EMBL/GenBank/DDBJ databases">
        <title>Comparative genomics of wheat-associated soil bacteria to identify genetic determinants of phenazine resistance.</title>
        <authorList>
            <person name="Mouncey N."/>
        </authorList>
    </citation>
    <scope>NUCLEOTIDE SEQUENCE [LARGE SCALE GENOMIC DNA]</scope>
    <source>
        <strain evidence="3 4">W2I16</strain>
    </source>
</reference>
<dbReference type="Proteomes" id="UP001223072">
    <property type="component" value="Unassembled WGS sequence"/>
</dbReference>
<protein>
    <recommendedName>
        <fullName evidence="2">Conserved hypothetical protein CHP02391 domain-containing protein</fullName>
    </recommendedName>
</protein>
<dbReference type="EMBL" id="JAUSZS010000006">
    <property type="protein sequence ID" value="MDQ0935098.1"/>
    <property type="molecule type" value="Genomic_DNA"/>
</dbReference>
<accession>A0ABU0RTQ0</accession>
<feature type="domain" description="Conserved hypothetical protein CHP02391" evidence="2">
    <location>
        <begin position="144"/>
        <end position="273"/>
    </location>
</feature>
<evidence type="ECO:0000259" key="2">
    <source>
        <dbReference type="Pfam" id="PF09509"/>
    </source>
</evidence>
<sequence>MATYSADYLKRLLTAVERFEEVFERWMETQVESDHVQSRGMYPTVWTKDGQDQATVRTRELEVAEAAGAAERAVAVTGAKIAVAGVGVIDPIASWSLMSTPRALVAPQDVRTTAARVRGRLSAMIDDAEAASESATPGFAPSAFHEVIWSAAAAHWTTHQYRVAVREASEALTVHWKGILGRNDVDDTVFWQQTLSAGEPESGKPKLAWPGDPTDKTNKSMRGGLEPLAKALNNLATGLNLTVRNVTTHTRHELTEQEGMERLAAYSYFARLLDQCEIRRSTEDPRVREPSPQVVA</sequence>
<feature type="region of interest" description="Disordered" evidence="1">
    <location>
        <begin position="197"/>
        <end position="218"/>
    </location>
</feature>